<dbReference type="PANTHER" id="PTHR43297:SF7">
    <property type="entry name" value="D,D-DIPEPTIDE TRANSPORT ATP-BINDING PROTEIN DDPD-RELATED"/>
    <property type="match status" value="1"/>
</dbReference>
<dbReference type="OrthoDB" id="9784450at2"/>
<feature type="domain" description="ABC transporter" evidence="8">
    <location>
        <begin position="269"/>
        <end position="469"/>
    </location>
</feature>
<sequence length="471" mass="50923">MKAIMEVHDLSVTTSEGATLVWPISFTLEAGVPLTLLGETGSGKSLLAQALMGNLPPALNASGRVIIDGENLLEMPPQQRRRWWGRRMTMLPQEPWHALDPTMRVGAQINEGHRLVAGLEPAAARHAMYDDLEGLGLADSEFKLPAQLSGGMAQRAAFAAARAGNAPIVIADEPTKGLDSARRDDVVRLLAQALGSNGGLLTITHDIAVAEQLGGTVMIMRRGECLESGSAETLLKAPQSAYGQQLMAANPQHWLARHQHFNPADDTVLQARSVSLSRGGKSLFDNLTLNLYRGEVLGINGASGSGKSSLGDLLLGLVKPDAGKVERAPGIASTRFLKLYQDPPAAFSPFWSLGTLLHDLCRLHKLSWDSVPPLMERLGLAPDLLERRSDSISGGELQRFSILRALLLEPVFLFADEPTSRLDPITQQQTLELLVELARERHCALLLVSHDKALIDHACDRQLSLEAPIRG</sequence>
<dbReference type="InterPro" id="IPR003439">
    <property type="entry name" value="ABC_transporter-like_ATP-bd"/>
</dbReference>
<name>A0A1M7BCQ6_9GAMM</name>
<evidence type="ECO:0000313" key="10">
    <source>
        <dbReference type="EMBL" id="SHL52701.1"/>
    </source>
</evidence>
<dbReference type="AlphaFoldDB" id="A0A1M7BCQ6"/>
<keyword evidence="12" id="KW-1185">Reference proteome</keyword>
<evidence type="ECO:0000256" key="6">
    <source>
        <dbReference type="ARBA" id="ARBA00022840"/>
    </source>
</evidence>
<dbReference type="EMBL" id="BJXU01000001">
    <property type="protein sequence ID" value="GEN22057.1"/>
    <property type="molecule type" value="Genomic_DNA"/>
</dbReference>
<dbReference type="PROSITE" id="PS00211">
    <property type="entry name" value="ABC_TRANSPORTER_1"/>
    <property type="match status" value="1"/>
</dbReference>
<organism evidence="10 11">
    <name type="scientific">Halomonas cupida</name>
    <dbReference type="NCBI Taxonomy" id="44933"/>
    <lineage>
        <taxon>Bacteria</taxon>
        <taxon>Pseudomonadati</taxon>
        <taxon>Pseudomonadota</taxon>
        <taxon>Gammaproteobacteria</taxon>
        <taxon>Oceanospirillales</taxon>
        <taxon>Halomonadaceae</taxon>
        <taxon>Halomonas</taxon>
    </lineage>
</organism>
<evidence type="ECO:0000256" key="4">
    <source>
        <dbReference type="ARBA" id="ARBA00022475"/>
    </source>
</evidence>
<comment type="similarity">
    <text evidence="2">Belongs to the ABC transporter superfamily.</text>
</comment>
<evidence type="ECO:0000313" key="12">
    <source>
        <dbReference type="Proteomes" id="UP000321726"/>
    </source>
</evidence>
<dbReference type="InterPro" id="IPR027417">
    <property type="entry name" value="P-loop_NTPase"/>
</dbReference>
<evidence type="ECO:0000256" key="2">
    <source>
        <dbReference type="ARBA" id="ARBA00005417"/>
    </source>
</evidence>
<dbReference type="InterPro" id="IPR017871">
    <property type="entry name" value="ABC_transporter-like_CS"/>
</dbReference>
<dbReference type="STRING" id="44933.SAMN05660971_00842"/>
<evidence type="ECO:0000259" key="8">
    <source>
        <dbReference type="PROSITE" id="PS50893"/>
    </source>
</evidence>
<evidence type="ECO:0000313" key="9">
    <source>
        <dbReference type="EMBL" id="GEN22057.1"/>
    </source>
</evidence>
<dbReference type="GO" id="GO:0016887">
    <property type="term" value="F:ATP hydrolysis activity"/>
    <property type="evidence" value="ECO:0007669"/>
    <property type="project" value="InterPro"/>
</dbReference>
<gene>
    <name evidence="9" type="ORF">HCU01_00060</name>
    <name evidence="10" type="ORF">SAMN05660971_00842</name>
</gene>
<keyword evidence="3" id="KW-0813">Transport</keyword>
<dbReference type="PROSITE" id="PS50893">
    <property type="entry name" value="ABC_TRANSPORTER_2"/>
    <property type="match status" value="2"/>
</dbReference>
<dbReference type="RefSeq" id="WP_073433705.1">
    <property type="nucleotide sequence ID" value="NZ_BJXU01000001.1"/>
</dbReference>
<dbReference type="GO" id="GO:0005524">
    <property type="term" value="F:ATP binding"/>
    <property type="evidence" value="ECO:0007669"/>
    <property type="project" value="UniProtKB-KW"/>
</dbReference>
<dbReference type="Gene3D" id="3.40.50.300">
    <property type="entry name" value="P-loop containing nucleotide triphosphate hydrolases"/>
    <property type="match status" value="2"/>
</dbReference>
<dbReference type="Proteomes" id="UP000184123">
    <property type="component" value="Unassembled WGS sequence"/>
</dbReference>
<dbReference type="InterPro" id="IPR050388">
    <property type="entry name" value="ABC_Ni/Peptide_Import"/>
</dbReference>
<accession>A0A1M7BCQ6</accession>
<evidence type="ECO:0000256" key="3">
    <source>
        <dbReference type="ARBA" id="ARBA00022448"/>
    </source>
</evidence>
<dbReference type="SUPFAM" id="SSF52540">
    <property type="entry name" value="P-loop containing nucleoside triphosphate hydrolases"/>
    <property type="match status" value="2"/>
</dbReference>
<keyword evidence="4" id="KW-1003">Cell membrane</keyword>
<keyword evidence="6 10" id="KW-0067">ATP-binding</keyword>
<dbReference type="SMART" id="SM00382">
    <property type="entry name" value="AAA"/>
    <property type="match status" value="2"/>
</dbReference>
<dbReference type="EMBL" id="FRCA01000001">
    <property type="protein sequence ID" value="SHL52701.1"/>
    <property type="molecule type" value="Genomic_DNA"/>
</dbReference>
<dbReference type="Proteomes" id="UP000321726">
    <property type="component" value="Unassembled WGS sequence"/>
</dbReference>
<dbReference type="InterPro" id="IPR003593">
    <property type="entry name" value="AAA+_ATPase"/>
</dbReference>
<keyword evidence="5" id="KW-0547">Nucleotide-binding</keyword>
<protein>
    <submittedName>
        <fullName evidence="9">ABC transporter ATP-binding protein</fullName>
    </submittedName>
    <submittedName>
        <fullName evidence="10">Peptide/nickel transport system ATP-binding protein</fullName>
    </submittedName>
</protein>
<evidence type="ECO:0000256" key="1">
    <source>
        <dbReference type="ARBA" id="ARBA00004417"/>
    </source>
</evidence>
<evidence type="ECO:0000313" key="11">
    <source>
        <dbReference type="Proteomes" id="UP000184123"/>
    </source>
</evidence>
<feature type="domain" description="ABC transporter" evidence="8">
    <location>
        <begin position="5"/>
        <end position="247"/>
    </location>
</feature>
<reference evidence="9 12" key="2">
    <citation type="submission" date="2019-07" db="EMBL/GenBank/DDBJ databases">
        <title>Whole genome shotgun sequence of Halomonas cupida NBRC 102219.</title>
        <authorList>
            <person name="Hosoyama A."/>
            <person name="Uohara A."/>
            <person name="Ohji S."/>
            <person name="Ichikawa N."/>
        </authorList>
    </citation>
    <scope>NUCLEOTIDE SEQUENCE [LARGE SCALE GENOMIC DNA]</scope>
    <source>
        <strain evidence="9 12">NBRC 102219</strain>
    </source>
</reference>
<dbReference type="GO" id="GO:0005886">
    <property type="term" value="C:plasma membrane"/>
    <property type="evidence" value="ECO:0007669"/>
    <property type="project" value="UniProtKB-SubCell"/>
</dbReference>
<keyword evidence="7" id="KW-0472">Membrane</keyword>
<evidence type="ECO:0000256" key="5">
    <source>
        <dbReference type="ARBA" id="ARBA00022741"/>
    </source>
</evidence>
<dbReference type="PANTHER" id="PTHR43297">
    <property type="entry name" value="OLIGOPEPTIDE TRANSPORT ATP-BINDING PROTEIN APPD"/>
    <property type="match status" value="1"/>
</dbReference>
<evidence type="ECO:0000256" key="7">
    <source>
        <dbReference type="ARBA" id="ARBA00023136"/>
    </source>
</evidence>
<comment type="subcellular location">
    <subcellularLocation>
        <location evidence="1">Cell inner membrane</location>
        <topology evidence="1">Peripheral membrane protein</topology>
    </subcellularLocation>
</comment>
<dbReference type="Pfam" id="PF00005">
    <property type="entry name" value="ABC_tran"/>
    <property type="match status" value="2"/>
</dbReference>
<proteinExistence type="inferred from homology"/>
<reference evidence="10 11" key="1">
    <citation type="submission" date="2016-11" db="EMBL/GenBank/DDBJ databases">
        <authorList>
            <person name="Jaros S."/>
            <person name="Januszkiewicz K."/>
            <person name="Wedrychowicz H."/>
        </authorList>
    </citation>
    <scope>NUCLEOTIDE SEQUENCE [LARGE SCALE GENOMIC DNA]</scope>
    <source>
        <strain evidence="10 11">DSM 4740</strain>
    </source>
</reference>